<dbReference type="Proteomes" id="UP000193778">
    <property type="component" value="Unassembled WGS sequence"/>
</dbReference>
<dbReference type="Pfam" id="PF07693">
    <property type="entry name" value="KAP_NTPase"/>
    <property type="match status" value="1"/>
</dbReference>
<evidence type="ECO:0000313" key="2">
    <source>
        <dbReference type="EMBL" id="SLN53955.1"/>
    </source>
</evidence>
<protein>
    <submittedName>
        <fullName evidence="2">KAP family P-loop domain protein</fullName>
    </submittedName>
</protein>
<dbReference type="InterPro" id="IPR052754">
    <property type="entry name" value="NTPase_KAP_P-loop"/>
</dbReference>
<dbReference type="PANTHER" id="PTHR22674:SF6">
    <property type="entry name" value="NTPASE KAP FAMILY P-LOOP DOMAIN-CONTAINING PROTEIN 1"/>
    <property type="match status" value="1"/>
</dbReference>
<reference evidence="3" key="1">
    <citation type="submission" date="2017-03" db="EMBL/GenBank/DDBJ databases">
        <authorList>
            <person name="Rodrigo-Torres L."/>
            <person name="Arahal R.D."/>
            <person name="Lucena T."/>
        </authorList>
    </citation>
    <scope>NUCLEOTIDE SEQUENCE [LARGE SCALE GENOMIC DNA]</scope>
    <source>
        <strain evidence="3">CECT 8411</strain>
    </source>
</reference>
<evidence type="ECO:0000259" key="1">
    <source>
        <dbReference type="Pfam" id="PF07693"/>
    </source>
</evidence>
<dbReference type="InterPro" id="IPR027417">
    <property type="entry name" value="P-loop_NTPase"/>
</dbReference>
<organism evidence="2 3">
    <name type="scientific">Ruegeria meonggei</name>
    <dbReference type="NCBI Taxonomy" id="1446476"/>
    <lineage>
        <taxon>Bacteria</taxon>
        <taxon>Pseudomonadati</taxon>
        <taxon>Pseudomonadota</taxon>
        <taxon>Alphaproteobacteria</taxon>
        <taxon>Rhodobacterales</taxon>
        <taxon>Roseobacteraceae</taxon>
        <taxon>Ruegeria</taxon>
    </lineage>
</organism>
<feature type="domain" description="KAP NTPase" evidence="1">
    <location>
        <begin position="29"/>
        <end position="336"/>
    </location>
</feature>
<dbReference type="EMBL" id="FWFP01000007">
    <property type="protein sequence ID" value="SLN53955.1"/>
    <property type="molecule type" value="Genomic_DNA"/>
</dbReference>
<sequence length="560" mass="62171">MTVDATANFKLLLDVPEVENLALDFGRLADTFAQIVTVSEPRFAIAVYGSWGSGKTTLMRAIDARLDPNLNASVWFSAWRYEKEEHLLVPMLDVIREGVLKWSDRTSKGQAKNAAIKLARVIGGVTSSLVAGLSAKAKIPGFAEFSFDANKALTAAEKLDDKDIEARTPRSFYHASFNALQAAFAAFSKMGASKIVVFVDDLDRCLPEKTLEVLESMKLFFDLSGFVFVAGLDRDVVELAIEHRYSKFSGEKSATATRLTGERYLQKIFQVQFSFPPVNVSETNDLLTNIINGAGLKAPQKRELEKTVRPFVAELTTESGFNPREFKRFINNYTLQRKINPHLNKEIVLAIQVIGFRPDWASVATTLQAYRDVFVRALGTYRDSGSLSELEGLMIDGGRPPATFLKFISDDKLGGKLAKFKQTGENYSIDDYLFSGEATQGTDTSVIDAIQAVAALRGSISEIPNKSETRLSDVLSEVGSQANQAAERMLSNPAMAPIQKRLGDLSSRCRVLPLRQHLKDPEINETTYSDLNEEGQSSIMSLETERAQIMQELQQYYRTF</sequence>
<dbReference type="RefSeq" id="WP_159453892.1">
    <property type="nucleotide sequence ID" value="NZ_FWFP01000007.1"/>
</dbReference>
<gene>
    <name evidence="2" type="ORF">RUM8411_02602</name>
</gene>
<keyword evidence="3" id="KW-1185">Reference proteome</keyword>
<evidence type="ECO:0000313" key="3">
    <source>
        <dbReference type="Proteomes" id="UP000193778"/>
    </source>
</evidence>
<dbReference type="AlphaFoldDB" id="A0A1X6ZK53"/>
<proteinExistence type="predicted"/>
<name>A0A1X6ZK53_9RHOB</name>
<dbReference type="InterPro" id="IPR011646">
    <property type="entry name" value="KAP_P-loop"/>
</dbReference>
<dbReference type="OrthoDB" id="88903at2"/>
<accession>A0A1X6ZK53</accession>
<dbReference type="SUPFAM" id="SSF52540">
    <property type="entry name" value="P-loop containing nucleoside triphosphate hydrolases"/>
    <property type="match status" value="1"/>
</dbReference>
<dbReference type="PANTHER" id="PTHR22674">
    <property type="entry name" value="NTPASE, KAP FAMILY P-LOOP DOMAIN-CONTAINING 1"/>
    <property type="match status" value="1"/>
</dbReference>
<dbReference type="Gene3D" id="3.40.50.300">
    <property type="entry name" value="P-loop containing nucleotide triphosphate hydrolases"/>
    <property type="match status" value="1"/>
</dbReference>